<dbReference type="STRING" id="218851.A0A2G5C0F2"/>
<keyword evidence="1" id="KW-0472">Membrane</keyword>
<proteinExistence type="predicted"/>
<dbReference type="EMBL" id="KZ305301">
    <property type="protein sequence ID" value="PIA24752.1"/>
    <property type="molecule type" value="Genomic_DNA"/>
</dbReference>
<dbReference type="PANTHER" id="PTHR33512:SF7">
    <property type="entry name" value="LEGUME LECTIN DOMAIN-CONTAINING PROTEIN"/>
    <property type="match status" value="1"/>
</dbReference>
<sequence length="290" mass="32185">MIFAIFSTILSSFGHNLNHSSQDSVDNLLQYYASKALVKAHSGTLYKAPLSSNLTGMEASVIRIRSKSLWSKGVNFSAFSIPPRVLTLPYVKRVAIVYQSLGNWSSHYYNVNGYSLVTPIVGFTAYNASDLTANGVLRLNLNAMKDLILIQFPLDSLPADSNSTFKCVRYGDNAVIEFSDMVFPSICSTRVQGHFAIVAPSIGYKKVEPKKKERLWKCSVIGFAFVSIVLVVGGWIVIAVCRFVKMTRMREMEREAVEGETFKAVWVGDCKVPSTTTVMRTQPVLENEVP</sequence>
<dbReference type="Pfam" id="PF06697">
    <property type="entry name" value="DUF1191"/>
    <property type="match status" value="1"/>
</dbReference>
<reference evidence="2 3" key="1">
    <citation type="submission" date="2017-09" db="EMBL/GenBank/DDBJ databases">
        <title>WGS assembly of Aquilegia coerulea Goldsmith.</title>
        <authorList>
            <person name="Hodges S."/>
            <person name="Kramer E."/>
            <person name="Nordborg M."/>
            <person name="Tomkins J."/>
            <person name="Borevitz J."/>
            <person name="Derieg N."/>
            <person name="Yan J."/>
            <person name="Mihaltcheva S."/>
            <person name="Hayes R.D."/>
            <person name="Rokhsar D."/>
        </authorList>
    </citation>
    <scope>NUCLEOTIDE SEQUENCE [LARGE SCALE GENOMIC DNA]</scope>
    <source>
        <strain evidence="3">cv. Goldsmith</strain>
    </source>
</reference>
<name>A0A2G5C0F2_AQUCA</name>
<dbReference type="Proteomes" id="UP000230069">
    <property type="component" value="Unassembled WGS sequence"/>
</dbReference>
<feature type="transmembrane region" description="Helical" evidence="1">
    <location>
        <begin position="220"/>
        <end position="244"/>
    </location>
</feature>
<dbReference type="OrthoDB" id="768690at2759"/>
<dbReference type="InParanoid" id="A0A2G5C0F2"/>
<keyword evidence="3" id="KW-1185">Reference proteome</keyword>
<keyword evidence="1" id="KW-1133">Transmembrane helix</keyword>
<accession>A0A2G5C0F2</accession>
<protein>
    <submittedName>
        <fullName evidence="2">Uncharacterized protein</fullName>
    </submittedName>
</protein>
<gene>
    <name evidence="2" type="ORF">AQUCO_44500002v1</name>
</gene>
<evidence type="ECO:0000256" key="1">
    <source>
        <dbReference type="SAM" id="Phobius"/>
    </source>
</evidence>
<dbReference type="GO" id="GO:0016020">
    <property type="term" value="C:membrane"/>
    <property type="evidence" value="ECO:0007669"/>
    <property type="project" value="TreeGrafter"/>
</dbReference>
<dbReference type="PANTHER" id="PTHR33512">
    <property type="entry name" value="PROTEIN, PUTATIVE (DUF1191)-RELATED"/>
    <property type="match status" value="1"/>
</dbReference>
<organism evidence="2 3">
    <name type="scientific">Aquilegia coerulea</name>
    <name type="common">Rocky mountain columbine</name>
    <dbReference type="NCBI Taxonomy" id="218851"/>
    <lineage>
        <taxon>Eukaryota</taxon>
        <taxon>Viridiplantae</taxon>
        <taxon>Streptophyta</taxon>
        <taxon>Embryophyta</taxon>
        <taxon>Tracheophyta</taxon>
        <taxon>Spermatophyta</taxon>
        <taxon>Magnoliopsida</taxon>
        <taxon>Ranunculales</taxon>
        <taxon>Ranunculaceae</taxon>
        <taxon>Thalictroideae</taxon>
        <taxon>Aquilegia</taxon>
    </lineage>
</organism>
<keyword evidence="1" id="KW-0812">Transmembrane</keyword>
<dbReference type="InterPro" id="IPR010605">
    <property type="entry name" value="DUF1191"/>
</dbReference>
<evidence type="ECO:0000313" key="2">
    <source>
        <dbReference type="EMBL" id="PIA24752.1"/>
    </source>
</evidence>
<evidence type="ECO:0000313" key="3">
    <source>
        <dbReference type="Proteomes" id="UP000230069"/>
    </source>
</evidence>
<dbReference type="AlphaFoldDB" id="A0A2G5C0F2"/>